<proteinExistence type="predicted"/>
<name>A0A8J4AV25_9CHLO</name>
<feature type="compositionally biased region" description="Basic residues" evidence="1">
    <location>
        <begin position="26"/>
        <end position="36"/>
    </location>
</feature>
<reference evidence="2" key="1">
    <citation type="journal article" date="2021" name="Proc. Natl. Acad. Sci. U.S.A.">
        <title>Three genomes in the algal genus Volvox reveal the fate of a haploid sex-determining region after a transition to homothallism.</title>
        <authorList>
            <person name="Yamamoto K."/>
            <person name="Hamaji T."/>
            <person name="Kawai-Toyooka H."/>
            <person name="Matsuzaki R."/>
            <person name="Takahashi F."/>
            <person name="Nishimura Y."/>
            <person name="Kawachi M."/>
            <person name="Noguchi H."/>
            <person name="Minakuchi Y."/>
            <person name="Umen J.G."/>
            <person name="Toyoda A."/>
            <person name="Nozaki H."/>
        </authorList>
    </citation>
    <scope>NUCLEOTIDE SEQUENCE</scope>
    <source>
        <strain evidence="2">NIES-3780</strain>
    </source>
</reference>
<gene>
    <name evidence="2" type="ORF">Vafri_4987</name>
</gene>
<evidence type="ECO:0000313" key="2">
    <source>
        <dbReference type="EMBL" id="GIL48471.1"/>
    </source>
</evidence>
<evidence type="ECO:0000313" key="3">
    <source>
        <dbReference type="Proteomes" id="UP000747399"/>
    </source>
</evidence>
<comment type="caution">
    <text evidence="2">The sequence shown here is derived from an EMBL/GenBank/DDBJ whole genome shotgun (WGS) entry which is preliminary data.</text>
</comment>
<organism evidence="2 3">
    <name type="scientific">Volvox africanus</name>
    <dbReference type="NCBI Taxonomy" id="51714"/>
    <lineage>
        <taxon>Eukaryota</taxon>
        <taxon>Viridiplantae</taxon>
        <taxon>Chlorophyta</taxon>
        <taxon>core chlorophytes</taxon>
        <taxon>Chlorophyceae</taxon>
        <taxon>CS clade</taxon>
        <taxon>Chlamydomonadales</taxon>
        <taxon>Volvocaceae</taxon>
        <taxon>Volvox</taxon>
    </lineage>
</organism>
<dbReference type="EMBL" id="BNCO01000005">
    <property type="protein sequence ID" value="GIL48471.1"/>
    <property type="molecule type" value="Genomic_DNA"/>
</dbReference>
<protein>
    <submittedName>
        <fullName evidence="2">Uncharacterized protein</fullName>
    </submittedName>
</protein>
<dbReference type="AlphaFoldDB" id="A0A8J4AV25"/>
<evidence type="ECO:0000256" key="1">
    <source>
        <dbReference type="SAM" id="MobiDB-lite"/>
    </source>
</evidence>
<accession>A0A8J4AV25</accession>
<feature type="non-terminal residue" evidence="2">
    <location>
        <position position="1"/>
    </location>
</feature>
<sequence length="101" mass="10690">DYYVCACSSVMLICSTCPSQSPAQSKCRRKLHRPKSSKTSPTDTPGRRHGGCEAHHRAALQSNCVAPPPSPTSRLPLRPGPPPPSLSLLGGGNRRCSGLTL</sequence>
<feature type="region of interest" description="Disordered" evidence="1">
    <location>
        <begin position="18"/>
        <end position="101"/>
    </location>
</feature>
<keyword evidence="3" id="KW-1185">Reference proteome</keyword>
<dbReference type="Proteomes" id="UP000747399">
    <property type="component" value="Unassembled WGS sequence"/>
</dbReference>